<feature type="transmembrane region" description="Helical" evidence="1">
    <location>
        <begin position="81"/>
        <end position="99"/>
    </location>
</feature>
<name>A0A6C0CJ63_9ZZZZ</name>
<keyword evidence="1" id="KW-0812">Transmembrane</keyword>
<evidence type="ECO:0008006" key="3">
    <source>
        <dbReference type="Google" id="ProtNLM"/>
    </source>
</evidence>
<sequence length="183" mass="20989">MNILLYIFFIYLLLLIISGKRYIILLPTIRIYPNNETEALEVLKQTKIRNIHDINFFKLTDRSVSEAFTKLVPIPIKELDHMITALPISSIIIFFKYIINRARPGQINSSIDVLHSNTAATPAYPAGHALQAYYLAKKLGRTYPNLQSQLDDLAEKCNSCRIRAGLHYPSDGRFSKQLVDLFY</sequence>
<dbReference type="InterPro" id="IPR036938">
    <property type="entry name" value="PAP2/HPO_sf"/>
</dbReference>
<dbReference type="AlphaFoldDB" id="A0A6C0CJ63"/>
<proteinExistence type="predicted"/>
<evidence type="ECO:0000313" key="2">
    <source>
        <dbReference type="EMBL" id="QHT04217.1"/>
    </source>
</evidence>
<keyword evidence="1" id="KW-1133">Transmembrane helix</keyword>
<organism evidence="2">
    <name type="scientific">viral metagenome</name>
    <dbReference type="NCBI Taxonomy" id="1070528"/>
    <lineage>
        <taxon>unclassified sequences</taxon>
        <taxon>metagenomes</taxon>
        <taxon>organismal metagenomes</taxon>
    </lineage>
</organism>
<dbReference type="EMBL" id="MN739424">
    <property type="protein sequence ID" value="QHT04217.1"/>
    <property type="molecule type" value="Genomic_DNA"/>
</dbReference>
<reference evidence="2" key="1">
    <citation type="journal article" date="2020" name="Nature">
        <title>Giant virus diversity and host interactions through global metagenomics.</title>
        <authorList>
            <person name="Schulz F."/>
            <person name="Roux S."/>
            <person name="Paez-Espino D."/>
            <person name="Jungbluth S."/>
            <person name="Walsh D.A."/>
            <person name="Denef V.J."/>
            <person name="McMahon K.D."/>
            <person name="Konstantinidis K.T."/>
            <person name="Eloe-Fadrosh E.A."/>
            <person name="Kyrpides N.C."/>
            <person name="Woyke T."/>
        </authorList>
    </citation>
    <scope>NUCLEOTIDE SEQUENCE</scope>
    <source>
        <strain evidence="2">GVMAG-M-3300021185-45</strain>
    </source>
</reference>
<keyword evidence="1" id="KW-0472">Membrane</keyword>
<accession>A0A6C0CJ63</accession>
<dbReference type="Gene3D" id="1.20.144.10">
    <property type="entry name" value="Phosphatidic acid phosphatase type 2/haloperoxidase"/>
    <property type="match status" value="1"/>
</dbReference>
<evidence type="ECO:0000256" key="1">
    <source>
        <dbReference type="SAM" id="Phobius"/>
    </source>
</evidence>
<dbReference type="SUPFAM" id="SSF48317">
    <property type="entry name" value="Acid phosphatase/Vanadium-dependent haloperoxidase"/>
    <property type="match status" value="1"/>
</dbReference>
<protein>
    <recommendedName>
        <fullName evidence="3">Phosphatidic acid phosphatase type 2/haloperoxidase domain-containing protein</fullName>
    </recommendedName>
</protein>